<dbReference type="GO" id="GO:0046933">
    <property type="term" value="F:proton-transporting ATP synthase activity, rotational mechanism"/>
    <property type="evidence" value="ECO:0007669"/>
    <property type="project" value="UniProtKB-UniRule"/>
</dbReference>
<keyword evidence="4 7" id="KW-0406">Ion transport</keyword>
<comment type="similarity">
    <text evidence="7">Belongs to the ATPase delta chain family.</text>
</comment>
<dbReference type="RefSeq" id="WP_075249776.1">
    <property type="nucleotide sequence ID" value="NZ_MSGO01000038.1"/>
</dbReference>
<keyword evidence="2 7" id="KW-0813">Transport</keyword>
<comment type="caution">
    <text evidence="8">The sequence shown here is derived from an EMBL/GenBank/DDBJ whole genome shotgun (WGS) entry which is preliminary data.</text>
</comment>
<reference evidence="8 9" key="1">
    <citation type="submission" date="2016-12" db="EMBL/GenBank/DDBJ databases">
        <title>Genomic comparison of strains in the 'Actinomyces naeslundii' group.</title>
        <authorList>
            <person name="Mughal S.R."/>
            <person name="Do T."/>
            <person name="Gilbert S.C."/>
            <person name="Witherden E.A."/>
            <person name="Didelot X."/>
            <person name="Beighton D."/>
        </authorList>
    </citation>
    <scope>NUCLEOTIDE SEQUENCE [LARGE SCALE GENOMIC DNA]</scope>
    <source>
        <strain evidence="8 9">S64C</strain>
    </source>
</reference>
<comment type="function">
    <text evidence="7">This protein is part of the stalk that links CF(0) to CF(1). It either transmits conformational changes from CF(0) to CF(1) or is implicated in proton conduction.</text>
</comment>
<dbReference type="GO" id="GO:0045259">
    <property type="term" value="C:proton-transporting ATP synthase complex"/>
    <property type="evidence" value="ECO:0007669"/>
    <property type="project" value="UniProtKB-KW"/>
</dbReference>
<evidence type="ECO:0000256" key="5">
    <source>
        <dbReference type="ARBA" id="ARBA00023136"/>
    </source>
</evidence>
<evidence type="ECO:0000313" key="8">
    <source>
        <dbReference type="EMBL" id="OLL14307.1"/>
    </source>
</evidence>
<keyword evidence="6 7" id="KW-0066">ATP synthesis</keyword>
<accession>A0A1Q8HZN1</accession>
<keyword evidence="3 7" id="KW-0375">Hydrogen ion transport</keyword>
<evidence type="ECO:0000256" key="2">
    <source>
        <dbReference type="ARBA" id="ARBA00022448"/>
    </source>
</evidence>
<dbReference type="AlphaFoldDB" id="A0A1Q8HZN1"/>
<comment type="function">
    <text evidence="7">F(1)F(0) ATP synthase produces ATP from ADP in the presence of a proton or sodium gradient. F-type ATPases consist of two structural domains, F(1) containing the extramembraneous catalytic core and F(0) containing the membrane proton channel, linked together by a central stalk and a peripheral stalk. During catalysis, ATP synthesis in the catalytic domain of F(1) is coupled via a rotary mechanism of the central stalk subunits to proton translocation.</text>
</comment>
<dbReference type="Pfam" id="PF00213">
    <property type="entry name" value="OSCP"/>
    <property type="match status" value="1"/>
</dbReference>
<evidence type="ECO:0000256" key="6">
    <source>
        <dbReference type="ARBA" id="ARBA00023310"/>
    </source>
</evidence>
<organism evidence="8 9">
    <name type="scientific">Actinomyces oris</name>
    <dbReference type="NCBI Taxonomy" id="544580"/>
    <lineage>
        <taxon>Bacteria</taxon>
        <taxon>Bacillati</taxon>
        <taxon>Actinomycetota</taxon>
        <taxon>Actinomycetes</taxon>
        <taxon>Actinomycetales</taxon>
        <taxon>Actinomycetaceae</taxon>
        <taxon>Actinomyces</taxon>
    </lineage>
</organism>
<sequence length="271" mass="29648">MRTGTAATRETVSQAWSPVLTAAGVEGQELGRQILALAHQVAVHSLPGPLTDPGREAEDKVALARRLFTGTVDERVVDLLSAMVRGRWSKAVDLVSALHDLGIEAILAGAHADGSVGQIEQQLFEVHEQIADNRELREALTPSRRTSTEARVRLVEAVFAPHVSAPAMSLVDWCVRHHAEGGPLRNLRRVVELAAEMRQRTIVDVVTAIPMTSAQEERLRTILERRLSTRIELNCEVDSAVIGGARISTRNYVMDRTVRSAVAELRTRLAG</sequence>
<dbReference type="EMBL" id="MSGO01000038">
    <property type="protein sequence ID" value="OLL14307.1"/>
    <property type="molecule type" value="Genomic_DNA"/>
</dbReference>
<dbReference type="Proteomes" id="UP000185736">
    <property type="component" value="Unassembled WGS sequence"/>
</dbReference>
<keyword evidence="7" id="KW-1003">Cell membrane</keyword>
<name>A0A1Q8HZN1_9ACTO</name>
<evidence type="ECO:0000256" key="7">
    <source>
        <dbReference type="HAMAP-Rule" id="MF_01416"/>
    </source>
</evidence>
<evidence type="ECO:0000256" key="3">
    <source>
        <dbReference type="ARBA" id="ARBA00022781"/>
    </source>
</evidence>
<keyword evidence="7" id="KW-0139">CF(1)</keyword>
<keyword evidence="5 7" id="KW-0472">Membrane</keyword>
<dbReference type="GO" id="GO:0005886">
    <property type="term" value="C:plasma membrane"/>
    <property type="evidence" value="ECO:0007669"/>
    <property type="project" value="UniProtKB-SubCell"/>
</dbReference>
<protein>
    <recommendedName>
        <fullName evidence="7">ATP synthase subunit delta</fullName>
    </recommendedName>
    <alternativeName>
        <fullName evidence="7">ATP synthase F(1) sector subunit delta</fullName>
    </alternativeName>
    <alternativeName>
        <fullName evidence="7">F-type ATPase subunit delta</fullName>
        <shortName evidence="7">F-ATPase subunit delta</shortName>
    </alternativeName>
</protein>
<dbReference type="InterPro" id="IPR000711">
    <property type="entry name" value="ATPase_OSCP/dsu"/>
</dbReference>
<proteinExistence type="inferred from homology"/>
<dbReference type="HAMAP" id="MF_01416">
    <property type="entry name" value="ATP_synth_delta_bact"/>
    <property type="match status" value="1"/>
</dbReference>
<gene>
    <name evidence="7" type="primary">atpH</name>
    <name evidence="8" type="ORF">BKH32_09395</name>
</gene>
<evidence type="ECO:0000256" key="4">
    <source>
        <dbReference type="ARBA" id="ARBA00023065"/>
    </source>
</evidence>
<evidence type="ECO:0000256" key="1">
    <source>
        <dbReference type="ARBA" id="ARBA00004370"/>
    </source>
</evidence>
<comment type="subcellular location">
    <subcellularLocation>
        <location evidence="7">Cell membrane</location>
        <topology evidence="7">Peripheral membrane protein</topology>
    </subcellularLocation>
    <subcellularLocation>
        <location evidence="1">Membrane</location>
    </subcellularLocation>
</comment>
<evidence type="ECO:0000313" key="9">
    <source>
        <dbReference type="Proteomes" id="UP000185736"/>
    </source>
</evidence>